<dbReference type="KEGG" id="beo:BEH_14700"/>
<proteinExistence type="predicted"/>
<dbReference type="PANTHER" id="PTHR30289">
    <property type="entry name" value="UNCHARACTERIZED PROTEIN YBCL-RELATED"/>
    <property type="match status" value="1"/>
</dbReference>
<dbReference type="AlphaFoldDB" id="A0A0H4KQ92"/>
<keyword evidence="2" id="KW-1185">Reference proteome</keyword>
<reference evidence="2" key="2">
    <citation type="submission" date="2015-06" db="EMBL/GenBank/DDBJ databases">
        <title>Genome Sequence of Bacillus endophyticus and Analysis of its Companion Mechanism in the Ketogulonigenium vulgare-Bacillus strain Consortium.</title>
        <authorList>
            <person name="Jia N."/>
            <person name="Du J."/>
            <person name="Ding M.-Z."/>
            <person name="Gao F."/>
            <person name="Yuan Y.-J."/>
        </authorList>
    </citation>
    <scope>NUCLEOTIDE SEQUENCE [LARGE SCALE GENOMIC DNA]</scope>
    <source>
        <strain evidence="2">Hbe603</strain>
    </source>
</reference>
<dbReference type="InterPro" id="IPR005247">
    <property type="entry name" value="YbhB_YbcL/LppC-like"/>
</dbReference>
<accession>A0A231SFE8</accession>
<dbReference type="Gene3D" id="3.90.280.10">
    <property type="entry name" value="PEBP-like"/>
    <property type="match status" value="1"/>
</dbReference>
<gene>
    <name evidence="1" type="ORF">BEH_14700</name>
</gene>
<name>A0A0H4KQ92_9BACI</name>
<dbReference type="NCBIfam" id="TIGR00481">
    <property type="entry name" value="YbhB/YbcL family Raf kinase inhibitor-like protein"/>
    <property type="match status" value="1"/>
</dbReference>
<sequence length="169" mass="18879">MKVHVTTENGSLADKYGKQASEEYLRDGVPYVSFPISFENVPENAKSLALTLIDYDSVPVCNFAWIHWLVANIPAEVKELPENASDEKPFPFVQGNTSYASPVAGHKDPKITQQYGGPTPPDKDHDYTLVVYALDTELNLRDGYYLNEFYRAIEGHVIEEKTIAVVGRA</sequence>
<organism evidence="1 2">
    <name type="scientific">Priestia filamentosa</name>
    <dbReference type="NCBI Taxonomy" id="1402861"/>
    <lineage>
        <taxon>Bacteria</taxon>
        <taxon>Bacillati</taxon>
        <taxon>Bacillota</taxon>
        <taxon>Bacilli</taxon>
        <taxon>Bacillales</taxon>
        <taxon>Bacillaceae</taxon>
        <taxon>Priestia</taxon>
    </lineage>
</organism>
<accession>A0A0H4KQ92</accession>
<dbReference type="InterPro" id="IPR036610">
    <property type="entry name" value="PEBP-like_sf"/>
</dbReference>
<dbReference type="Proteomes" id="UP000036202">
    <property type="component" value="Chromosome"/>
</dbReference>
<dbReference type="Pfam" id="PF01161">
    <property type="entry name" value="PBP"/>
    <property type="match status" value="1"/>
</dbReference>
<dbReference type="EMBL" id="CP011974">
    <property type="protein sequence ID" value="AKO95111.1"/>
    <property type="molecule type" value="Genomic_DNA"/>
</dbReference>
<dbReference type="PATRIC" id="fig|135735.6.peg.3110"/>
<dbReference type="InterPro" id="IPR008914">
    <property type="entry name" value="PEBP"/>
</dbReference>
<dbReference type="SUPFAM" id="SSF49777">
    <property type="entry name" value="PEBP-like"/>
    <property type="match status" value="1"/>
</dbReference>
<dbReference type="CDD" id="cd00865">
    <property type="entry name" value="PEBP_bact_arch"/>
    <property type="match status" value="1"/>
</dbReference>
<evidence type="ECO:0000313" key="1">
    <source>
        <dbReference type="EMBL" id="AKO95111.1"/>
    </source>
</evidence>
<reference evidence="1 2" key="1">
    <citation type="journal article" date="2015" name="PLoS ONE">
        <title>Genome Sequence of Bacillus endophyticus and Analysis of Its Companion Mechanism in the Ketogulonigenium vulgare-Bacillus Strain Consortium.</title>
        <authorList>
            <person name="Jia N."/>
            <person name="Du J."/>
            <person name="Ding M.Z."/>
            <person name="Gao F."/>
            <person name="Yuan Y.J."/>
        </authorList>
    </citation>
    <scope>NUCLEOTIDE SEQUENCE [LARGE SCALE GENOMIC DNA]</scope>
    <source>
        <strain evidence="1 2">Hbe603</strain>
    </source>
</reference>
<protein>
    <submittedName>
        <fullName evidence="1">Uncharacterized protein</fullName>
    </submittedName>
</protein>
<evidence type="ECO:0000313" key="2">
    <source>
        <dbReference type="Proteomes" id="UP000036202"/>
    </source>
</evidence>
<dbReference type="PANTHER" id="PTHR30289:SF1">
    <property type="entry name" value="PEBP (PHOSPHATIDYLETHANOLAMINE-BINDING PROTEIN) FAMILY PROTEIN"/>
    <property type="match status" value="1"/>
</dbReference>